<feature type="transmembrane region" description="Helical" evidence="1">
    <location>
        <begin position="69"/>
        <end position="87"/>
    </location>
</feature>
<evidence type="ECO:0000256" key="1">
    <source>
        <dbReference type="SAM" id="Phobius"/>
    </source>
</evidence>
<evidence type="ECO:0008006" key="4">
    <source>
        <dbReference type="Google" id="ProtNLM"/>
    </source>
</evidence>
<evidence type="ECO:0000313" key="3">
    <source>
        <dbReference type="Proteomes" id="UP001183420"/>
    </source>
</evidence>
<dbReference type="Proteomes" id="UP001183420">
    <property type="component" value="Unassembled WGS sequence"/>
</dbReference>
<keyword evidence="3" id="KW-1185">Reference proteome</keyword>
<name>A0ABU2LJP7_9ACTN</name>
<evidence type="ECO:0000313" key="2">
    <source>
        <dbReference type="EMBL" id="MDT0317812.1"/>
    </source>
</evidence>
<organism evidence="2 3">
    <name type="scientific">Streptomyces millisiae</name>
    <dbReference type="NCBI Taxonomy" id="3075542"/>
    <lineage>
        <taxon>Bacteria</taxon>
        <taxon>Bacillati</taxon>
        <taxon>Actinomycetota</taxon>
        <taxon>Actinomycetes</taxon>
        <taxon>Kitasatosporales</taxon>
        <taxon>Streptomycetaceae</taxon>
        <taxon>Streptomyces</taxon>
    </lineage>
</organism>
<feature type="transmembrane region" description="Helical" evidence="1">
    <location>
        <begin position="99"/>
        <end position="117"/>
    </location>
</feature>
<dbReference type="RefSeq" id="WP_311596006.1">
    <property type="nucleotide sequence ID" value="NZ_JAVREM010000003.1"/>
</dbReference>
<proteinExistence type="predicted"/>
<keyword evidence="1" id="KW-0812">Transmembrane</keyword>
<comment type="caution">
    <text evidence="2">The sequence shown here is derived from an EMBL/GenBank/DDBJ whole genome shotgun (WGS) entry which is preliminary data.</text>
</comment>
<feature type="transmembrane region" description="Helical" evidence="1">
    <location>
        <begin position="31"/>
        <end position="49"/>
    </location>
</feature>
<keyword evidence="1" id="KW-1133">Transmembrane helix</keyword>
<gene>
    <name evidence="2" type="ORF">RNC47_05570</name>
</gene>
<protein>
    <recommendedName>
        <fullName evidence="4">Flagellar biosynthetic protein FliP</fullName>
    </recommendedName>
</protein>
<accession>A0ABU2LJP7</accession>
<reference evidence="3" key="1">
    <citation type="submission" date="2023-07" db="EMBL/GenBank/DDBJ databases">
        <title>30 novel species of actinomycetes from the DSMZ collection.</title>
        <authorList>
            <person name="Nouioui I."/>
        </authorList>
    </citation>
    <scope>NUCLEOTIDE SEQUENCE [LARGE SCALE GENOMIC DNA]</scope>
    <source>
        <strain evidence="3">DSM 44918</strain>
    </source>
</reference>
<dbReference type="EMBL" id="JAVREM010000003">
    <property type="protein sequence ID" value="MDT0317812.1"/>
    <property type="molecule type" value="Genomic_DNA"/>
</dbReference>
<sequence length="167" mass="18821">MTSTRVTSSTTDVHSDTHSDLRRPRRSWRRFALHYVEMILAMFVGMFALDPLWTAAGLDPSYDHEPELASLLMAFDMSVGMALWMRFRGHAWAPTLEMCGAMFAPLVPLFPLLWAGAVDGMTVMMVAHVAMFPLMLAVMLRRRDEYAGSHAHHRARKGAEVSAGRDR</sequence>
<feature type="transmembrane region" description="Helical" evidence="1">
    <location>
        <begin position="123"/>
        <end position="140"/>
    </location>
</feature>
<keyword evidence="1" id="KW-0472">Membrane</keyword>